<accession>A0ABQ1P8A6</accession>
<comment type="caution">
    <text evidence="1">The sequence shown here is derived from an EMBL/GenBank/DDBJ whole genome shotgun (WGS) entry which is preliminary data.</text>
</comment>
<proteinExistence type="predicted"/>
<sequence>MLQTALHFSHTLLKEVIAEGDSVVDATMGNGNDTAFLAQLVGSTGNVYAFDVQEQAVINTAKKLADVNLSEHVQLFHQGHETIDTAIDKDILIKAAIFNLGYLPKSDKTIITTPNTTKQALDALLPRLTTKGRIVLVVYYGHAGGEAELTLVQDYCQTLPQESYSVLTYQFINQRNNPPILFCIEKK</sequence>
<keyword evidence="1" id="KW-0489">Methyltransferase</keyword>
<dbReference type="EMBL" id="BMKI01000005">
    <property type="protein sequence ID" value="GGC92861.1"/>
    <property type="molecule type" value="Genomic_DNA"/>
</dbReference>
<dbReference type="InterPro" id="IPR010719">
    <property type="entry name" value="MnmM_MeTrfase"/>
</dbReference>
<evidence type="ECO:0000313" key="1">
    <source>
        <dbReference type="EMBL" id="GGC92861.1"/>
    </source>
</evidence>
<dbReference type="RefSeq" id="WP_088269941.1">
    <property type="nucleotide sequence ID" value="NZ_BMKI01000005.1"/>
</dbReference>
<dbReference type="InterPro" id="IPR029063">
    <property type="entry name" value="SAM-dependent_MTases_sf"/>
</dbReference>
<dbReference type="PANTHER" id="PTHR35276">
    <property type="entry name" value="S-ADENOSYL-L-METHIONINE-DEPENDENT METHYLTRANSFERASES SUPERFAMILY PROTEIN"/>
    <property type="match status" value="1"/>
</dbReference>
<reference evidence="2" key="1">
    <citation type="journal article" date="2019" name="Int. J. Syst. Evol. Microbiol.">
        <title>The Global Catalogue of Microorganisms (GCM) 10K type strain sequencing project: providing services to taxonomists for standard genome sequencing and annotation.</title>
        <authorList>
            <consortium name="The Broad Institute Genomics Platform"/>
            <consortium name="The Broad Institute Genome Sequencing Center for Infectious Disease"/>
            <person name="Wu L."/>
            <person name="Ma J."/>
        </authorList>
    </citation>
    <scope>NUCLEOTIDE SEQUENCE [LARGE SCALE GENOMIC DNA]</scope>
    <source>
        <strain evidence="2">CGMCC 1.15942</strain>
    </source>
</reference>
<dbReference type="Pfam" id="PF06962">
    <property type="entry name" value="rRNA_methylase"/>
    <property type="match status" value="1"/>
</dbReference>
<dbReference type="Gene3D" id="3.40.50.150">
    <property type="entry name" value="Vaccinia Virus protein VP39"/>
    <property type="match status" value="1"/>
</dbReference>
<keyword evidence="2" id="KW-1185">Reference proteome</keyword>
<evidence type="ECO:0000313" key="2">
    <source>
        <dbReference type="Proteomes" id="UP000630615"/>
    </source>
</evidence>
<dbReference type="GO" id="GO:0032259">
    <property type="term" value="P:methylation"/>
    <property type="evidence" value="ECO:0007669"/>
    <property type="project" value="UniProtKB-KW"/>
</dbReference>
<protein>
    <submittedName>
        <fullName evidence="1">rRNA methyltransferase</fullName>
    </submittedName>
</protein>
<organism evidence="1 2">
    <name type="scientific">Enterococcus wangshanyuanii</name>
    <dbReference type="NCBI Taxonomy" id="2005703"/>
    <lineage>
        <taxon>Bacteria</taxon>
        <taxon>Bacillati</taxon>
        <taxon>Bacillota</taxon>
        <taxon>Bacilli</taxon>
        <taxon>Lactobacillales</taxon>
        <taxon>Enterococcaceae</taxon>
        <taxon>Enterococcus</taxon>
    </lineage>
</organism>
<name>A0ABQ1P8A6_9ENTE</name>
<dbReference type="PANTHER" id="PTHR35276:SF1">
    <property type="entry name" value="TRNA (MNM(5)S(2)U34)-METHYLTRANSFERASE, CHLOROPLASTIC"/>
    <property type="match status" value="1"/>
</dbReference>
<dbReference type="Proteomes" id="UP000630615">
    <property type="component" value="Unassembled WGS sequence"/>
</dbReference>
<dbReference type="SUPFAM" id="SSF53335">
    <property type="entry name" value="S-adenosyl-L-methionine-dependent methyltransferases"/>
    <property type="match status" value="1"/>
</dbReference>
<keyword evidence="1" id="KW-0808">Transferase</keyword>
<dbReference type="GO" id="GO:0008168">
    <property type="term" value="F:methyltransferase activity"/>
    <property type="evidence" value="ECO:0007669"/>
    <property type="project" value="UniProtKB-KW"/>
</dbReference>
<gene>
    <name evidence="1" type="ORF">GCM10011573_23080</name>
</gene>